<dbReference type="InterPro" id="IPR011330">
    <property type="entry name" value="Glyco_hydro/deAcase_b/a-brl"/>
</dbReference>
<proteinExistence type="predicted"/>
<dbReference type="InterPro" id="IPR050248">
    <property type="entry name" value="Polysacc_deacetylase_ArnD"/>
</dbReference>
<evidence type="ECO:0000313" key="4">
    <source>
        <dbReference type="Proteomes" id="UP000604341"/>
    </source>
</evidence>
<keyword evidence="1" id="KW-0472">Membrane</keyword>
<gene>
    <name evidence="3" type="ORF">GCM10010844_04030</name>
</gene>
<evidence type="ECO:0000259" key="2">
    <source>
        <dbReference type="PROSITE" id="PS51677"/>
    </source>
</evidence>
<feature type="domain" description="NodB homology" evidence="2">
    <location>
        <begin position="42"/>
        <end position="223"/>
    </location>
</feature>
<dbReference type="Gene3D" id="3.20.20.370">
    <property type="entry name" value="Glycoside hydrolase/deacetylase"/>
    <property type="match status" value="1"/>
</dbReference>
<dbReference type="CDD" id="cd10959">
    <property type="entry name" value="CE4_NodB_like_3"/>
    <property type="match status" value="1"/>
</dbReference>
<evidence type="ECO:0000256" key="1">
    <source>
        <dbReference type="SAM" id="Phobius"/>
    </source>
</evidence>
<keyword evidence="1" id="KW-0812">Transmembrane</keyword>
<name>A0ABQ2FDV3_9DEIO</name>
<sequence>MTCAWRWAAGLAAGLALYIGLPYLLVQRGGLGVIQRGDPRGRQVALTFDDGPDPESTPAVLDALRAAGVRASFFILPQRARRHPLLLQRLLDEGHEVLPHAHRHQHAWTLLPWAAFRDPLLATRDVSRLTGTGVRFQRPPHGAYTLATLLGQRAAGVTGVHWTVEARDWAADATPESVRAEVRRQVQPGGVIVLHDAGPGARTTPAALPAILRDLHDRDFEVVQLRDLRGARPGTLRDVWANLRGR</sequence>
<dbReference type="PROSITE" id="PS51677">
    <property type="entry name" value="NODB"/>
    <property type="match status" value="1"/>
</dbReference>
<dbReference type="SUPFAM" id="SSF88713">
    <property type="entry name" value="Glycoside hydrolase/deacetylase"/>
    <property type="match status" value="1"/>
</dbReference>
<dbReference type="EMBL" id="BMPE01000001">
    <property type="protein sequence ID" value="GGK88716.1"/>
    <property type="molecule type" value="Genomic_DNA"/>
</dbReference>
<dbReference type="RefSeq" id="WP_229784421.1">
    <property type="nucleotide sequence ID" value="NZ_BMPE01000001.1"/>
</dbReference>
<accession>A0ABQ2FDV3</accession>
<reference evidence="4" key="1">
    <citation type="journal article" date="2019" name="Int. J. Syst. Evol. Microbiol.">
        <title>The Global Catalogue of Microorganisms (GCM) 10K type strain sequencing project: providing services to taxonomists for standard genome sequencing and annotation.</title>
        <authorList>
            <consortium name="The Broad Institute Genomics Platform"/>
            <consortium name="The Broad Institute Genome Sequencing Center for Infectious Disease"/>
            <person name="Wu L."/>
            <person name="Ma J."/>
        </authorList>
    </citation>
    <scope>NUCLEOTIDE SEQUENCE [LARGE SCALE GENOMIC DNA]</scope>
    <source>
        <strain evidence="4">JCM 19173</strain>
    </source>
</reference>
<protein>
    <recommendedName>
        <fullName evidence="2">NodB homology domain-containing protein</fullName>
    </recommendedName>
</protein>
<dbReference type="PANTHER" id="PTHR10587">
    <property type="entry name" value="GLYCOSYL TRANSFERASE-RELATED"/>
    <property type="match status" value="1"/>
</dbReference>
<dbReference type="PANTHER" id="PTHR10587:SF137">
    <property type="entry name" value="4-DEOXY-4-FORMAMIDO-L-ARABINOSE-PHOSPHOUNDECAPRENOL DEFORMYLASE ARND-RELATED"/>
    <property type="match status" value="1"/>
</dbReference>
<comment type="caution">
    <text evidence="3">The sequence shown here is derived from an EMBL/GenBank/DDBJ whole genome shotgun (WGS) entry which is preliminary data.</text>
</comment>
<organism evidence="3 4">
    <name type="scientific">Deinococcus radiotolerans</name>
    <dbReference type="NCBI Taxonomy" id="1309407"/>
    <lineage>
        <taxon>Bacteria</taxon>
        <taxon>Thermotogati</taxon>
        <taxon>Deinococcota</taxon>
        <taxon>Deinococci</taxon>
        <taxon>Deinococcales</taxon>
        <taxon>Deinococcaceae</taxon>
        <taxon>Deinococcus</taxon>
    </lineage>
</organism>
<evidence type="ECO:0000313" key="3">
    <source>
        <dbReference type="EMBL" id="GGK88716.1"/>
    </source>
</evidence>
<dbReference type="Pfam" id="PF01522">
    <property type="entry name" value="Polysacc_deac_1"/>
    <property type="match status" value="1"/>
</dbReference>
<feature type="transmembrane region" description="Helical" evidence="1">
    <location>
        <begin position="6"/>
        <end position="26"/>
    </location>
</feature>
<dbReference type="Proteomes" id="UP000604341">
    <property type="component" value="Unassembled WGS sequence"/>
</dbReference>
<dbReference type="InterPro" id="IPR002509">
    <property type="entry name" value="NODB_dom"/>
</dbReference>
<keyword evidence="4" id="KW-1185">Reference proteome</keyword>
<keyword evidence="1" id="KW-1133">Transmembrane helix</keyword>